<dbReference type="GO" id="GO:0005739">
    <property type="term" value="C:mitochondrion"/>
    <property type="evidence" value="ECO:0007669"/>
    <property type="project" value="TreeGrafter"/>
</dbReference>
<dbReference type="InterPro" id="IPR036291">
    <property type="entry name" value="NAD(P)-bd_dom_sf"/>
</dbReference>
<gene>
    <name evidence="3" type="ORF">HMPREF1541_03958</name>
</gene>
<dbReference type="Proteomes" id="UP000030752">
    <property type="component" value="Unassembled WGS sequence"/>
</dbReference>
<dbReference type="VEuPathDB" id="FungiDB:HMPREF1541_03958"/>
<dbReference type="InterPro" id="IPR011032">
    <property type="entry name" value="GroES-like_sf"/>
</dbReference>
<dbReference type="Pfam" id="PF13602">
    <property type="entry name" value="ADH_zinc_N_2"/>
    <property type="match status" value="1"/>
</dbReference>
<dbReference type="STRING" id="1220924.W2S239"/>
<dbReference type="EMBL" id="KB822719">
    <property type="protein sequence ID" value="ETN42019.1"/>
    <property type="molecule type" value="Genomic_DNA"/>
</dbReference>
<dbReference type="InterPro" id="IPR020843">
    <property type="entry name" value="ER"/>
</dbReference>
<dbReference type="SMART" id="SM00829">
    <property type="entry name" value="PKS_ER"/>
    <property type="match status" value="1"/>
</dbReference>
<organism evidence="3 4">
    <name type="scientific">Cyphellophora europaea (strain CBS 101466)</name>
    <name type="common">Phialophora europaea</name>
    <dbReference type="NCBI Taxonomy" id="1220924"/>
    <lineage>
        <taxon>Eukaryota</taxon>
        <taxon>Fungi</taxon>
        <taxon>Dikarya</taxon>
        <taxon>Ascomycota</taxon>
        <taxon>Pezizomycotina</taxon>
        <taxon>Eurotiomycetes</taxon>
        <taxon>Chaetothyriomycetidae</taxon>
        <taxon>Chaetothyriales</taxon>
        <taxon>Cyphellophoraceae</taxon>
        <taxon>Cyphellophora</taxon>
    </lineage>
</organism>
<evidence type="ECO:0000313" key="3">
    <source>
        <dbReference type="EMBL" id="ETN42019.1"/>
    </source>
</evidence>
<dbReference type="HOGENOM" id="CLU_026673_3_3_1"/>
<evidence type="ECO:0000256" key="1">
    <source>
        <dbReference type="SAM" id="MobiDB-lite"/>
    </source>
</evidence>
<dbReference type="GeneID" id="19971297"/>
<dbReference type="PANTHER" id="PTHR11695">
    <property type="entry name" value="ALCOHOL DEHYDROGENASE RELATED"/>
    <property type="match status" value="1"/>
</dbReference>
<dbReference type="InterPro" id="IPR050700">
    <property type="entry name" value="YIM1/Zinc_Alcohol_DH_Fams"/>
</dbReference>
<dbReference type="SUPFAM" id="SSF51735">
    <property type="entry name" value="NAD(P)-binding Rossmann-fold domains"/>
    <property type="match status" value="1"/>
</dbReference>
<dbReference type="Gene3D" id="3.40.50.720">
    <property type="entry name" value="NAD(P)-binding Rossmann-like Domain"/>
    <property type="match status" value="1"/>
</dbReference>
<name>W2S239_CYPE1</name>
<accession>W2S239</accession>
<dbReference type="SUPFAM" id="SSF50129">
    <property type="entry name" value="GroES-like"/>
    <property type="match status" value="1"/>
</dbReference>
<dbReference type="InParanoid" id="W2S239"/>
<dbReference type="OrthoDB" id="191139at2759"/>
<dbReference type="CDD" id="cd05289">
    <property type="entry name" value="MDR_like_2"/>
    <property type="match status" value="1"/>
</dbReference>
<protein>
    <recommendedName>
        <fullName evidence="2">Enoyl reductase (ER) domain-containing protein</fullName>
    </recommendedName>
</protein>
<proteinExistence type="predicted"/>
<dbReference type="Gene3D" id="3.90.180.10">
    <property type="entry name" value="Medium-chain alcohol dehydrogenases, catalytic domain"/>
    <property type="match status" value="1"/>
</dbReference>
<feature type="domain" description="Enoyl reductase (ER)" evidence="2">
    <location>
        <begin position="26"/>
        <end position="366"/>
    </location>
</feature>
<evidence type="ECO:0000259" key="2">
    <source>
        <dbReference type="SMART" id="SM00829"/>
    </source>
</evidence>
<dbReference type="PANTHER" id="PTHR11695:SF647">
    <property type="entry name" value="ENOYL REDUCTASE (ER) DOMAIN-CONTAINING PROTEIN"/>
    <property type="match status" value="1"/>
</dbReference>
<dbReference type="RefSeq" id="XP_008716528.1">
    <property type="nucleotide sequence ID" value="XM_008718306.1"/>
</dbReference>
<dbReference type="eggNOG" id="KOG1198">
    <property type="taxonomic scope" value="Eukaryota"/>
</dbReference>
<reference evidence="3 4" key="1">
    <citation type="submission" date="2013-03" db="EMBL/GenBank/DDBJ databases">
        <title>The Genome Sequence of Phialophora europaea CBS 101466.</title>
        <authorList>
            <consortium name="The Broad Institute Genomics Platform"/>
            <person name="Cuomo C."/>
            <person name="de Hoog S."/>
            <person name="Gorbushina A."/>
            <person name="Walker B."/>
            <person name="Young S.K."/>
            <person name="Zeng Q."/>
            <person name="Gargeya S."/>
            <person name="Fitzgerald M."/>
            <person name="Haas B."/>
            <person name="Abouelleil A."/>
            <person name="Allen A.W."/>
            <person name="Alvarado L."/>
            <person name="Arachchi H.M."/>
            <person name="Berlin A.M."/>
            <person name="Chapman S.B."/>
            <person name="Gainer-Dewar J."/>
            <person name="Goldberg J."/>
            <person name="Griggs A."/>
            <person name="Gujja S."/>
            <person name="Hansen M."/>
            <person name="Howarth C."/>
            <person name="Imamovic A."/>
            <person name="Ireland A."/>
            <person name="Larimer J."/>
            <person name="McCowan C."/>
            <person name="Murphy C."/>
            <person name="Pearson M."/>
            <person name="Poon T.W."/>
            <person name="Priest M."/>
            <person name="Roberts A."/>
            <person name="Saif S."/>
            <person name="Shea T."/>
            <person name="Sisk P."/>
            <person name="Sykes S."/>
            <person name="Wortman J."/>
            <person name="Nusbaum C."/>
            <person name="Birren B."/>
        </authorList>
    </citation>
    <scope>NUCLEOTIDE SEQUENCE [LARGE SCALE GENOMIC DNA]</scope>
    <source>
        <strain evidence="3 4">CBS 101466</strain>
    </source>
</reference>
<keyword evidence="4" id="KW-1185">Reference proteome</keyword>
<dbReference type="GO" id="GO:0016491">
    <property type="term" value="F:oxidoreductase activity"/>
    <property type="evidence" value="ECO:0007669"/>
    <property type="project" value="InterPro"/>
</dbReference>
<dbReference type="AlphaFoldDB" id="W2S239"/>
<feature type="region of interest" description="Disordered" evidence="1">
    <location>
        <begin position="1"/>
        <end position="27"/>
    </location>
</feature>
<sequence>MRAIHMPGVPDGEFSPYTFPTKPCPPDDLQYSDDFPDPTIPVESSSNTYTVQVYATALTKGELGWAELLEPQRFHSFGGPIPGRDLVGSVIGVHPCASGETPKYQVGDQIWGFLHEDGEGAAADQALVREQDITHLPAKPATAPVQWKESLATIPLSGLTAWQALFEHGRLTASKQDPSTRKRILITGAAGSVGIPTVQLAKLYDFHVTALCSKRHRPFLTAELGVDEIIDYTTADFKDVPSYARAKGLPPFDLVVDCVGGLTAQAMLLEPTFVKGGGRIILLAGPVAAYGKSLEQQIKSRCEAASVHQDFFIVKMNSAQLDELGKLITAGLLVPHFDSVFPLHQGKQAMMKVEKKGAVGRGKVVIEVGGT</sequence>
<evidence type="ECO:0000313" key="4">
    <source>
        <dbReference type="Proteomes" id="UP000030752"/>
    </source>
</evidence>